<gene>
    <name evidence="1" type="ORF">LOX96_01810</name>
</gene>
<reference evidence="1" key="1">
    <citation type="submission" date="2021-11" db="EMBL/GenBank/DDBJ databases">
        <title>Legionella maioricencis sp. nov., a new species isolated from hot water samples in Mallorca.</title>
        <authorList>
            <person name="Crespi S."/>
            <person name="Drasar V."/>
            <person name="Salva-Serra F."/>
            <person name="Jaen-Luchoro D."/>
            <person name="Pineiro-Iglesias B."/>
            <person name="Aliaga F."/>
            <person name="Fernandez-Juarez V."/>
            <person name="Coll G."/>
            <person name="Moore E.R.B."/>
            <person name="Bennasar-Figueras A."/>
        </authorList>
    </citation>
    <scope>NUCLEOTIDE SEQUENCE</scope>
    <source>
        <strain evidence="1">HCPI-6</strain>
    </source>
</reference>
<evidence type="ECO:0000313" key="2">
    <source>
        <dbReference type="Proteomes" id="UP001139721"/>
    </source>
</evidence>
<dbReference type="AlphaFoldDB" id="A0A9X2CYE6"/>
<dbReference type="RefSeq" id="WP_250420761.1">
    <property type="nucleotide sequence ID" value="NZ_JAJKBJ010000001.1"/>
</dbReference>
<sequence length="975" mass="111950">MAHILKPMCRHLSHISQFQQQYPMWVWPRVIDIVQTWSQDAGTIILDKLPEDLLEAFKQKAVMKMPEEPMSFQEKSKTDWAIHADATFLALVILIGGWNEKSKSDIEVLTQLLRIDYETWLQKAREILHLSDSPLSLKNGIWSIVNRIELWNLLSSRILDRDLDLFKSLAICVLKTPDPSFELPADERYTANIRGNVLEYSYVLRKGISEGLALLGSQPNTCSNCSQEKPEITATLTIREIFTAADWVVWGSLNNVLPILAEAAPNEFLNIVEKALHLSPCPFEQLFAQEGKGITGENYLTGLLWSLEGLAWNEQYFIQACVVLGELANNDPGGQWSNRPSNSLITILLPWLPQTFATVDKRKVAVKTLLKEWPEVAWNLIIHLLPGQRQTSSGSHKPIWRNTVPDDYTKNVTHQEYWQQTSFYAELAVHAAGYDIKRLSKLIDHFSSLPDPAFNQLIEVLSSNDISELPEDKRLLLWEPLTKFINKHKRYNIGAQSAFSEDRLTYIDNVAKRLAPTNPFNLYHHLFSVRDFDLYDENGDWDEQQNRLNERRDAAIKEIFQKSDIKTVIRFAETADSPDRVGHALGNIEDKIIENTLIPHFLNTTNANHKALLRGFILRKHHSNGWNWCDSINKSGWTPEQIGVFLTFLPFSKETWDRVSIWLKKHQEEYWSRVGANAYQTDVNLGIAIDKLIDFGRPHSAIGCLHRMLYAKMPIDVKQCVKVLLLVPSSNEPSYFRDENDIVELIKYLQSEPSVDQDDLFKVEWAYLPLLDGHMGTEPKLLENRLAIDPEFFCEVIQLVYHSKKECKTPKEPSEESKNIAMNAWQLLHNWRTPPGLHEDGEFIAEHFNKWLEQVKNLSIESGHLDSAFSNIGEVLIYAPADPNGLWIHHTVAAALNDREANDMRTGFKTRIYNSRGVHCVDPTGKPEKELAEDFRCKADTVENEGFQRFAVTLRELANEYEREAERIIAQYSPE</sequence>
<comment type="caution">
    <text evidence="1">The sequence shown here is derived from an EMBL/GenBank/DDBJ whole genome shotgun (WGS) entry which is preliminary data.</text>
</comment>
<dbReference type="EMBL" id="JAJKBJ010000001">
    <property type="protein sequence ID" value="MCL9682818.1"/>
    <property type="molecule type" value="Genomic_DNA"/>
</dbReference>
<evidence type="ECO:0000313" key="1">
    <source>
        <dbReference type="EMBL" id="MCL9682818.1"/>
    </source>
</evidence>
<organism evidence="1 2">
    <name type="scientific">Legionella maioricensis</name>
    <dbReference type="NCBI Taxonomy" id="2896528"/>
    <lineage>
        <taxon>Bacteria</taxon>
        <taxon>Pseudomonadati</taxon>
        <taxon>Pseudomonadota</taxon>
        <taxon>Gammaproteobacteria</taxon>
        <taxon>Legionellales</taxon>
        <taxon>Legionellaceae</taxon>
        <taxon>Legionella</taxon>
    </lineage>
</organism>
<keyword evidence="2" id="KW-1185">Reference proteome</keyword>
<protein>
    <submittedName>
        <fullName evidence="1">Uncharacterized protein</fullName>
    </submittedName>
</protein>
<name>A0A9X2CYE6_9GAMM</name>
<accession>A0A9X2CYE6</accession>
<proteinExistence type="predicted"/>
<dbReference type="Proteomes" id="UP001139721">
    <property type="component" value="Unassembled WGS sequence"/>
</dbReference>